<dbReference type="HAMAP" id="MF_02080">
    <property type="entry name" value="FtsI_transpept"/>
    <property type="match status" value="1"/>
</dbReference>
<dbReference type="InterPro" id="IPR050515">
    <property type="entry name" value="Beta-lactam/transpept"/>
</dbReference>
<dbReference type="InterPro" id="IPR001460">
    <property type="entry name" value="PCN-bd_Tpept"/>
</dbReference>
<dbReference type="PANTHER" id="PTHR30627:SF1">
    <property type="entry name" value="PEPTIDOGLYCAN D,D-TRANSPEPTIDASE FTSI"/>
    <property type="match status" value="1"/>
</dbReference>
<keyword evidence="2 16" id="KW-1003">Cell membrane</keyword>
<evidence type="ECO:0000259" key="18">
    <source>
        <dbReference type="Pfam" id="PF03717"/>
    </source>
</evidence>
<keyword evidence="4 16" id="KW-0132">Cell division</keyword>
<comment type="subcellular location">
    <subcellularLocation>
        <location evidence="16">Cell inner membrane</location>
        <topology evidence="16">Single-pass membrane protein</topology>
    </subcellularLocation>
    <subcellularLocation>
        <location evidence="1">Membrane</location>
    </subcellularLocation>
</comment>
<protein>
    <recommendedName>
        <fullName evidence="16">Peptidoglycan D,D-transpeptidase FtsI</fullName>
        <ecNumber evidence="16">3.4.16.4</ecNumber>
    </recommendedName>
    <alternativeName>
        <fullName evidence="16">Penicillin-binding protein 3</fullName>
        <shortName evidence="16">PBP-3</shortName>
    </alternativeName>
</protein>
<evidence type="ECO:0000313" key="20">
    <source>
        <dbReference type="Proteomes" id="UP001497533"/>
    </source>
</evidence>
<evidence type="ECO:0000256" key="13">
    <source>
        <dbReference type="ARBA" id="ARBA00023210"/>
    </source>
</evidence>
<keyword evidence="3 16" id="KW-0997">Cell inner membrane</keyword>
<dbReference type="Gene3D" id="3.30.450.330">
    <property type="match status" value="1"/>
</dbReference>
<keyword evidence="14 16" id="KW-0131">Cell cycle</keyword>
<keyword evidence="10 16" id="KW-0573">Peptidoglycan synthesis</keyword>
<keyword evidence="5 16" id="KW-0121">Carboxypeptidase</keyword>
<evidence type="ECO:0000259" key="17">
    <source>
        <dbReference type="Pfam" id="PF00905"/>
    </source>
</evidence>
<gene>
    <name evidence="16 19" type="primary">ftsI</name>
    <name evidence="19" type="ORF">PRHACTZTBTEA_305</name>
</gene>
<comment type="function">
    <text evidence="16">Catalyzes cross-linking of the peptidoglycan cell wall at the division septum.</text>
</comment>
<comment type="similarity">
    <text evidence="16">Belongs to the transpeptidase family. FtsI subfamily.</text>
</comment>
<keyword evidence="15 16" id="KW-0961">Cell wall biogenesis/degradation</keyword>
<evidence type="ECO:0000256" key="6">
    <source>
        <dbReference type="ARBA" id="ARBA00022670"/>
    </source>
</evidence>
<keyword evidence="9 16" id="KW-0133">Cell shape</keyword>
<evidence type="ECO:0000256" key="11">
    <source>
        <dbReference type="ARBA" id="ARBA00022989"/>
    </source>
</evidence>
<keyword evidence="6 16" id="KW-0645">Protease</keyword>
<evidence type="ECO:0000256" key="5">
    <source>
        <dbReference type="ARBA" id="ARBA00022645"/>
    </source>
</evidence>
<feature type="domain" description="Penicillin-binding protein dimerisation" evidence="18">
    <location>
        <begin position="60"/>
        <end position="214"/>
    </location>
</feature>
<comment type="catalytic activity">
    <reaction evidence="16">
        <text>Preferential cleavage: (Ac)2-L-Lys-D-Ala-|-D-Ala. Also transpeptidation of peptidyl-alanyl moieties that are N-acyl substituents of D-alanine.</text>
        <dbReference type="EC" id="3.4.16.4"/>
    </reaction>
</comment>
<feature type="active site" description="Acyl-ester intermediate" evidence="16">
    <location>
        <position position="300"/>
    </location>
</feature>
<dbReference type="PANTHER" id="PTHR30627">
    <property type="entry name" value="PEPTIDOGLYCAN D,D-TRANSPEPTIDASE"/>
    <property type="match status" value="1"/>
</dbReference>
<evidence type="ECO:0000256" key="4">
    <source>
        <dbReference type="ARBA" id="ARBA00022618"/>
    </source>
</evidence>
<evidence type="ECO:0000256" key="1">
    <source>
        <dbReference type="ARBA" id="ARBA00004370"/>
    </source>
</evidence>
<evidence type="ECO:0000256" key="7">
    <source>
        <dbReference type="ARBA" id="ARBA00022692"/>
    </source>
</evidence>
<reference evidence="19" key="1">
    <citation type="submission" date="2024-04" db="EMBL/GenBank/DDBJ databases">
        <authorList>
            <person name="Manzano-Marin A."/>
            <person name="Manzano-Marin A."/>
            <person name="Alejandro Manzano Marin A."/>
        </authorList>
    </citation>
    <scope>NUCLEOTIDE SEQUENCE [LARGE SCALE GENOMIC DNA]</scope>
    <source>
        <strain evidence="19">TABTEA</strain>
    </source>
</reference>
<dbReference type="SUPFAM" id="SSF56519">
    <property type="entry name" value="Penicillin binding protein dimerisation domain"/>
    <property type="match status" value="1"/>
</dbReference>
<keyword evidence="13 16" id="KW-0717">Septation</keyword>
<sequence>MKNKKQKHVFLFDDWRFTFICLCITFAICGLLIRIAFLQIFSHEKLIKESDMRSLRIQKITTARGMISDRKGKKLAVSIPVNAIWIDPKEITEKGGISNYKYWKALSDILNIPLKQITNKILSNQKSRFIYLARQVNLSVANYINKLKIPGVYLRKESRRYYPLGPITAHLLGITNIDGEGIEGIEKSFNNILKGVSGKRTVRKDLNGKIIDTISYIDSKDANNLILSIDERIQSIVYRELLYGVQKNKAESGIAILIDVNTGEILAMANSPSYNPNNISGISINSMRNRAITDTFEPGSTIKPLVIMSALYHKIIKKDTIINTIPYKIKGHKIKDVLNYKKLSITGILQKSSNVGISKIALTMSPIELINIFNSFGLGKTTNLGLIGENNGFFPYKKTNWSDLEKAIFSFGYGQMVTPLQLARVYATIGSFGIYRKLSIIKINTPIPGIRIFPKSIIKDVIHMMESVALPGGGGSQAAIKGYSLAIKTGTTKKLGINGKYINKYIAYTAGIASAINPRYALVVLINEPNAGKYYGGSVSAPIFGAIMKDVLHLMNIKPDK</sequence>
<accession>A0ABM9NP20</accession>
<evidence type="ECO:0000256" key="8">
    <source>
        <dbReference type="ARBA" id="ARBA00022801"/>
    </source>
</evidence>
<evidence type="ECO:0000256" key="15">
    <source>
        <dbReference type="ARBA" id="ARBA00023316"/>
    </source>
</evidence>
<feature type="transmembrane region" description="Helical" evidence="16">
    <location>
        <begin position="20"/>
        <end position="41"/>
    </location>
</feature>
<evidence type="ECO:0000256" key="12">
    <source>
        <dbReference type="ARBA" id="ARBA00023136"/>
    </source>
</evidence>
<dbReference type="Gene3D" id="3.40.710.10">
    <property type="entry name" value="DD-peptidase/beta-lactamase superfamily"/>
    <property type="match status" value="1"/>
</dbReference>
<dbReference type="Gene3D" id="3.90.1310.10">
    <property type="entry name" value="Penicillin-binding protein 2a (Domain 2)"/>
    <property type="match status" value="1"/>
</dbReference>
<dbReference type="GO" id="GO:0009002">
    <property type="term" value="F:serine-type D-Ala-D-Ala carboxypeptidase activity"/>
    <property type="evidence" value="ECO:0007669"/>
    <property type="project" value="UniProtKB-EC"/>
</dbReference>
<dbReference type="NCBIfam" id="NF011685">
    <property type="entry name" value="PRK15105.1"/>
    <property type="match status" value="1"/>
</dbReference>
<dbReference type="Pfam" id="PF03717">
    <property type="entry name" value="PBP_dimer"/>
    <property type="match status" value="1"/>
</dbReference>
<organism evidence="19 20">
    <name type="scientific">Candidatus Providencia siddallii</name>
    <dbReference type="NCBI Taxonomy" id="1715285"/>
    <lineage>
        <taxon>Bacteria</taxon>
        <taxon>Pseudomonadati</taxon>
        <taxon>Pseudomonadota</taxon>
        <taxon>Gammaproteobacteria</taxon>
        <taxon>Enterobacterales</taxon>
        <taxon>Morganellaceae</taxon>
        <taxon>Providencia</taxon>
    </lineage>
</organism>
<feature type="domain" description="Penicillin-binding protein transpeptidase" evidence="17">
    <location>
        <begin position="253"/>
        <end position="549"/>
    </location>
</feature>
<proteinExistence type="inferred from homology"/>
<evidence type="ECO:0000256" key="10">
    <source>
        <dbReference type="ARBA" id="ARBA00022984"/>
    </source>
</evidence>
<dbReference type="Proteomes" id="UP001497533">
    <property type="component" value="Chromosome"/>
</dbReference>
<evidence type="ECO:0000256" key="14">
    <source>
        <dbReference type="ARBA" id="ARBA00023306"/>
    </source>
</evidence>
<evidence type="ECO:0000313" key="19">
    <source>
        <dbReference type="EMBL" id="CAL1329227.1"/>
    </source>
</evidence>
<evidence type="ECO:0000256" key="16">
    <source>
        <dbReference type="HAMAP-Rule" id="MF_02080"/>
    </source>
</evidence>
<evidence type="ECO:0000256" key="9">
    <source>
        <dbReference type="ARBA" id="ARBA00022960"/>
    </source>
</evidence>
<dbReference type="InterPro" id="IPR036138">
    <property type="entry name" value="PBP_dimer_sf"/>
</dbReference>
<keyword evidence="11 16" id="KW-1133">Transmembrane helix</keyword>
<dbReference type="InterPro" id="IPR005311">
    <property type="entry name" value="PBP_dimer"/>
</dbReference>
<evidence type="ECO:0000256" key="2">
    <source>
        <dbReference type="ARBA" id="ARBA00022475"/>
    </source>
</evidence>
<dbReference type="InterPro" id="IPR037532">
    <property type="entry name" value="FtsI_transpept"/>
</dbReference>
<comment type="pathway">
    <text evidence="16">Cell wall biogenesis; peptidoglycan biosynthesis.</text>
</comment>
<dbReference type="EMBL" id="OZ034688">
    <property type="protein sequence ID" value="CAL1329227.1"/>
    <property type="molecule type" value="Genomic_DNA"/>
</dbReference>
<keyword evidence="12 16" id="KW-0472">Membrane</keyword>
<keyword evidence="20" id="KW-1185">Reference proteome</keyword>
<dbReference type="InterPro" id="IPR012338">
    <property type="entry name" value="Beta-lactam/transpept-like"/>
</dbReference>
<dbReference type="SUPFAM" id="SSF56601">
    <property type="entry name" value="beta-lactamase/transpeptidase-like"/>
    <property type="match status" value="1"/>
</dbReference>
<dbReference type="Pfam" id="PF00905">
    <property type="entry name" value="Transpeptidase"/>
    <property type="match status" value="1"/>
</dbReference>
<evidence type="ECO:0000256" key="3">
    <source>
        <dbReference type="ARBA" id="ARBA00022519"/>
    </source>
</evidence>
<dbReference type="EC" id="3.4.16.4" evidence="16"/>
<keyword evidence="7 16" id="KW-0812">Transmembrane</keyword>
<name>A0ABM9NP20_9GAMM</name>
<keyword evidence="8 16" id="KW-0378">Hydrolase</keyword>